<dbReference type="Proteomes" id="UP000256869">
    <property type="component" value="Unassembled WGS sequence"/>
</dbReference>
<dbReference type="CDD" id="cd03405">
    <property type="entry name" value="SPFH_HflC"/>
    <property type="match status" value="1"/>
</dbReference>
<dbReference type="GO" id="GO:0006508">
    <property type="term" value="P:proteolysis"/>
    <property type="evidence" value="ECO:0007669"/>
    <property type="project" value="UniProtKB-KW"/>
</dbReference>
<proteinExistence type="inferred from homology"/>
<dbReference type="InterPro" id="IPR036013">
    <property type="entry name" value="Band_7/SPFH_dom_sf"/>
</dbReference>
<protein>
    <recommendedName>
        <fullName evidence="6">Protein HflC</fullName>
    </recommendedName>
</protein>
<comment type="function">
    <text evidence="6">HflC and HflK could regulate a protease.</text>
</comment>
<comment type="caution">
    <text evidence="9">The sequence shown here is derived from an EMBL/GenBank/DDBJ whole genome shotgun (WGS) entry which is preliminary data.</text>
</comment>
<keyword evidence="3 7" id="KW-0812">Transmembrane</keyword>
<evidence type="ECO:0000256" key="5">
    <source>
        <dbReference type="ARBA" id="ARBA00023136"/>
    </source>
</evidence>
<evidence type="ECO:0000256" key="3">
    <source>
        <dbReference type="ARBA" id="ARBA00022692"/>
    </source>
</evidence>
<dbReference type="PIRSF" id="PIRSF005651">
    <property type="entry name" value="HflC"/>
    <property type="match status" value="1"/>
</dbReference>
<comment type="similarity">
    <text evidence="2 6">Belongs to the band 7/mec-2 family. HflC subfamily.</text>
</comment>
<feature type="transmembrane region" description="Helical" evidence="7">
    <location>
        <begin position="6"/>
        <end position="26"/>
    </location>
</feature>
<gene>
    <name evidence="9" type="ORF">DFP95_101504</name>
</gene>
<dbReference type="GO" id="GO:0008233">
    <property type="term" value="F:peptidase activity"/>
    <property type="evidence" value="ECO:0007669"/>
    <property type="project" value="UniProtKB-KW"/>
</dbReference>
<dbReference type="SMART" id="SM00244">
    <property type="entry name" value="PHB"/>
    <property type="match status" value="1"/>
</dbReference>
<dbReference type="GO" id="GO:0016020">
    <property type="term" value="C:membrane"/>
    <property type="evidence" value="ECO:0007669"/>
    <property type="project" value="UniProtKB-SubCell"/>
</dbReference>
<keyword evidence="9" id="KW-0645">Protease</keyword>
<name>A0A3D9IY35_9BACL</name>
<evidence type="ECO:0000259" key="8">
    <source>
        <dbReference type="SMART" id="SM00244"/>
    </source>
</evidence>
<keyword evidence="9" id="KW-0378">Hydrolase</keyword>
<comment type="subcellular location">
    <subcellularLocation>
        <location evidence="1">Membrane</location>
    </subcellularLocation>
</comment>
<feature type="domain" description="Band 7" evidence="8">
    <location>
        <begin position="21"/>
        <end position="187"/>
    </location>
</feature>
<dbReference type="OrthoDB" id="9809197at2"/>
<accession>A0A3D9IY35</accession>
<evidence type="ECO:0000313" key="9">
    <source>
        <dbReference type="EMBL" id="RED66006.1"/>
    </source>
</evidence>
<evidence type="ECO:0000256" key="4">
    <source>
        <dbReference type="ARBA" id="ARBA00022989"/>
    </source>
</evidence>
<dbReference type="Gene3D" id="3.30.479.30">
    <property type="entry name" value="Band 7 domain"/>
    <property type="match status" value="1"/>
</dbReference>
<keyword evidence="10" id="KW-1185">Reference proteome</keyword>
<organism evidence="9 10">
    <name type="scientific">Cohnella lupini</name>
    <dbReference type="NCBI Taxonomy" id="1294267"/>
    <lineage>
        <taxon>Bacteria</taxon>
        <taxon>Bacillati</taxon>
        <taxon>Bacillota</taxon>
        <taxon>Bacilli</taxon>
        <taxon>Bacillales</taxon>
        <taxon>Paenibacillaceae</taxon>
        <taxon>Cohnella</taxon>
    </lineage>
</organism>
<evidence type="ECO:0000313" key="10">
    <source>
        <dbReference type="Proteomes" id="UP000256869"/>
    </source>
</evidence>
<evidence type="ECO:0000256" key="6">
    <source>
        <dbReference type="PIRNR" id="PIRNR005651"/>
    </source>
</evidence>
<dbReference type="AlphaFoldDB" id="A0A3D9IY35"/>
<dbReference type="InterPro" id="IPR001107">
    <property type="entry name" value="Band_7"/>
</dbReference>
<dbReference type="SUPFAM" id="SSF117892">
    <property type="entry name" value="Band 7/SPFH domain"/>
    <property type="match status" value="1"/>
</dbReference>
<sequence length="288" mass="32754">MSKKLILWVVGVVVFIILISGSLFIVKEGEYKVVLKFGEAVRVEQNPGLYIKIPFVESVSRLPKYQMTYESNPTSILTKDKKPIIVDNYTVWRISDPQDFLKTVQTVGGGVQRIDEAVYNTVRRKLSEINYDNIISENTERGNINDDITRDVSDAVIRDNYGIEIVDVRIKRTDLPEGNKQSVYNRMISDRESIAARYLSEGDEESRKITSKADRTATELLAQAEADAKKIVAQGEQEAAKIYNEAYGKSPEFYSFYRTLQSYVTTLENEPVIMLPIDSPYTRILLGK</sequence>
<evidence type="ECO:0000256" key="7">
    <source>
        <dbReference type="SAM" id="Phobius"/>
    </source>
</evidence>
<dbReference type="PANTHER" id="PTHR42911:SF1">
    <property type="entry name" value="MODULATOR OF FTSH PROTEASE HFLC"/>
    <property type="match status" value="1"/>
</dbReference>
<dbReference type="EMBL" id="QRDY01000001">
    <property type="protein sequence ID" value="RED66006.1"/>
    <property type="molecule type" value="Genomic_DNA"/>
</dbReference>
<keyword evidence="5 7" id="KW-0472">Membrane</keyword>
<dbReference type="Pfam" id="PF01145">
    <property type="entry name" value="Band_7"/>
    <property type="match status" value="1"/>
</dbReference>
<evidence type="ECO:0000256" key="2">
    <source>
        <dbReference type="ARBA" id="ARBA00007862"/>
    </source>
</evidence>
<dbReference type="RefSeq" id="WP_115990960.1">
    <property type="nucleotide sequence ID" value="NZ_QRDY01000001.1"/>
</dbReference>
<evidence type="ECO:0000256" key="1">
    <source>
        <dbReference type="ARBA" id="ARBA00004370"/>
    </source>
</evidence>
<dbReference type="PANTHER" id="PTHR42911">
    <property type="entry name" value="MODULATOR OF FTSH PROTEASE HFLC"/>
    <property type="match status" value="1"/>
</dbReference>
<dbReference type="InterPro" id="IPR010200">
    <property type="entry name" value="HflC"/>
</dbReference>
<keyword evidence="4 7" id="KW-1133">Transmembrane helix</keyword>
<reference evidence="9 10" key="1">
    <citation type="submission" date="2018-07" db="EMBL/GenBank/DDBJ databases">
        <title>Genomic Encyclopedia of Type Strains, Phase III (KMG-III): the genomes of soil and plant-associated and newly described type strains.</title>
        <authorList>
            <person name="Whitman W."/>
        </authorList>
    </citation>
    <scope>NUCLEOTIDE SEQUENCE [LARGE SCALE GENOMIC DNA]</scope>
    <source>
        <strain evidence="9 10">CECT 8236</strain>
    </source>
</reference>